<dbReference type="EMBL" id="FUWL01000006">
    <property type="protein sequence ID" value="SJZ46656.1"/>
    <property type="molecule type" value="Genomic_DNA"/>
</dbReference>
<accession>A0A1T4KW72</accession>
<dbReference type="AlphaFoldDB" id="A0A1T4KW72"/>
<reference evidence="3 4" key="1">
    <citation type="submission" date="2017-02" db="EMBL/GenBank/DDBJ databases">
        <authorList>
            <person name="Peterson S.W."/>
        </authorList>
    </citation>
    <scope>NUCLEOTIDE SEQUENCE [LARGE SCALE GENOMIC DNA]</scope>
    <source>
        <strain evidence="3 4">ATCC 700135</strain>
    </source>
</reference>
<dbReference type="Pfam" id="PF14129">
    <property type="entry name" value="DUF4296"/>
    <property type="match status" value="1"/>
</dbReference>
<dbReference type="PROSITE" id="PS51257">
    <property type="entry name" value="PROKAR_LIPOPROTEIN"/>
    <property type="match status" value="1"/>
</dbReference>
<feature type="region of interest" description="Disordered" evidence="1">
    <location>
        <begin position="257"/>
        <end position="280"/>
    </location>
</feature>
<protein>
    <recommendedName>
        <fullName evidence="2">DUF4296 domain-containing protein</fullName>
    </recommendedName>
</protein>
<name>A0A1T4KW72_PORCN</name>
<evidence type="ECO:0000256" key="1">
    <source>
        <dbReference type="SAM" id="MobiDB-lite"/>
    </source>
</evidence>
<dbReference type="Proteomes" id="UP000189956">
    <property type="component" value="Unassembled WGS sequence"/>
</dbReference>
<dbReference type="InterPro" id="IPR025381">
    <property type="entry name" value="DUF4296"/>
</dbReference>
<feature type="compositionally biased region" description="Low complexity" evidence="1">
    <location>
        <begin position="257"/>
        <end position="272"/>
    </location>
</feature>
<evidence type="ECO:0000313" key="4">
    <source>
        <dbReference type="Proteomes" id="UP000189956"/>
    </source>
</evidence>
<gene>
    <name evidence="3" type="ORF">SAMN02745205_00880</name>
</gene>
<evidence type="ECO:0000259" key="2">
    <source>
        <dbReference type="Pfam" id="PF14129"/>
    </source>
</evidence>
<proteinExistence type="predicted"/>
<sequence length="294" mass="34537">MRKHLVFILLALTIFIGGCNLRPSNVLSRNKMIDVTTDVLLVQAYVQDRYLPDSTVKLLYEGVFAQHDITRADYDSSLVWYGMNTEKFASVYEEIQRRAIKQRDLLDSLYNDSIQEVRIRYIQAEDLWDHSQHRILIPRDENYFVYKRFVTASDTIAGKDTIKWSMDFLPQLYKGEELILSMYIHEDGKKHAYYRNADTIRQPLRSHELSFVLPDSLPSTYKMHFRLSYFRGDSIRRVFPLLLDRIRLYRSQYVVPTETPSDTIPTPSTDSLDLSDPVDADLEVRQEYPDSITE</sequence>
<evidence type="ECO:0000313" key="3">
    <source>
        <dbReference type="EMBL" id="SJZ46656.1"/>
    </source>
</evidence>
<organism evidence="3 4">
    <name type="scientific">Porphyromonas cangingivalis</name>
    <dbReference type="NCBI Taxonomy" id="36874"/>
    <lineage>
        <taxon>Bacteria</taxon>
        <taxon>Pseudomonadati</taxon>
        <taxon>Bacteroidota</taxon>
        <taxon>Bacteroidia</taxon>
        <taxon>Bacteroidales</taxon>
        <taxon>Porphyromonadaceae</taxon>
        <taxon>Porphyromonas</taxon>
    </lineage>
</organism>
<feature type="domain" description="DUF4296" evidence="2">
    <location>
        <begin position="23"/>
        <end position="102"/>
    </location>
</feature>